<comment type="caution">
    <text evidence="2">The sequence shown here is derived from an EMBL/GenBank/DDBJ whole genome shotgun (WGS) entry which is preliminary data.</text>
</comment>
<keyword evidence="3" id="KW-1185">Reference proteome</keyword>
<evidence type="ECO:0000313" key="3">
    <source>
        <dbReference type="Proteomes" id="UP000689195"/>
    </source>
</evidence>
<dbReference type="Proteomes" id="UP000689195">
    <property type="component" value="Unassembled WGS sequence"/>
</dbReference>
<evidence type="ECO:0000313" key="2">
    <source>
        <dbReference type="EMBL" id="CAD8149236.1"/>
    </source>
</evidence>
<dbReference type="AlphaFoldDB" id="A0A8S1TD83"/>
<evidence type="ECO:0000256" key="1">
    <source>
        <dbReference type="SAM" id="MobiDB-lite"/>
    </source>
</evidence>
<dbReference type="OrthoDB" id="302845at2759"/>
<proteinExistence type="predicted"/>
<accession>A0A8S1TD83</accession>
<dbReference type="EMBL" id="CAJJDO010000019">
    <property type="protein sequence ID" value="CAD8149236.1"/>
    <property type="molecule type" value="Genomic_DNA"/>
</dbReference>
<organism evidence="2 3">
    <name type="scientific">Paramecium pentaurelia</name>
    <dbReference type="NCBI Taxonomy" id="43138"/>
    <lineage>
        <taxon>Eukaryota</taxon>
        <taxon>Sar</taxon>
        <taxon>Alveolata</taxon>
        <taxon>Ciliophora</taxon>
        <taxon>Intramacronucleata</taxon>
        <taxon>Oligohymenophorea</taxon>
        <taxon>Peniculida</taxon>
        <taxon>Parameciidae</taxon>
        <taxon>Paramecium</taxon>
    </lineage>
</organism>
<feature type="region of interest" description="Disordered" evidence="1">
    <location>
        <begin position="121"/>
        <end position="147"/>
    </location>
</feature>
<feature type="compositionally biased region" description="Polar residues" evidence="1">
    <location>
        <begin position="134"/>
        <end position="147"/>
    </location>
</feature>
<reference evidence="2" key="1">
    <citation type="submission" date="2021-01" db="EMBL/GenBank/DDBJ databases">
        <authorList>
            <consortium name="Genoscope - CEA"/>
            <person name="William W."/>
        </authorList>
    </citation>
    <scope>NUCLEOTIDE SEQUENCE</scope>
</reference>
<sequence>MKSNQNSNLAETNNINDENQQIKSLVNQIMQQNSKIHKQKSNIKRVKWNQESSDLFNKLYHMFLGDLNMIHSYFLQHTDFKFTKKQIKKQFTQQVQNLTKSNSKSMDEEIYAKIFDSQQQSLSNSNYCEDPEQSALSDIKSYQSSSF</sequence>
<gene>
    <name evidence="2" type="ORF">PPENT_87.1.T0190008</name>
</gene>
<name>A0A8S1TD83_9CILI</name>
<protein>
    <submittedName>
        <fullName evidence="2">Uncharacterized protein</fullName>
    </submittedName>
</protein>